<name>D7KQ72_ARALL</name>
<evidence type="ECO:0000313" key="1">
    <source>
        <dbReference type="EMBL" id="EFH65624.1"/>
    </source>
</evidence>
<keyword evidence="2" id="KW-1185">Reference proteome</keyword>
<dbReference type="Gramene" id="scaffold_100100.1">
    <property type="protein sequence ID" value="scaffold_100100.1"/>
    <property type="gene ID" value="scaffold_100100.1"/>
</dbReference>
<reference evidence="2" key="1">
    <citation type="journal article" date="2011" name="Nat. Genet.">
        <title>The Arabidopsis lyrata genome sequence and the basis of rapid genome size change.</title>
        <authorList>
            <person name="Hu T.T."/>
            <person name="Pattyn P."/>
            <person name="Bakker E.G."/>
            <person name="Cao J."/>
            <person name="Cheng J.-F."/>
            <person name="Clark R.M."/>
            <person name="Fahlgren N."/>
            <person name="Fawcett J.A."/>
            <person name="Grimwood J."/>
            <person name="Gundlach H."/>
            <person name="Haberer G."/>
            <person name="Hollister J.D."/>
            <person name="Ossowski S."/>
            <person name="Ottilar R.P."/>
            <person name="Salamov A.A."/>
            <person name="Schneeberger K."/>
            <person name="Spannagl M."/>
            <person name="Wang X."/>
            <person name="Yang L."/>
            <person name="Nasrallah M.E."/>
            <person name="Bergelson J."/>
            <person name="Carrington J.C."/>
            <person name="Gaut B.S."/>
            <person name="Schmutz J."/>
            <person name="Mayer K.F.X."/>
            <person name="Van de Peer Y."/>
            <person name="Grigoriev I.V."/>
            <person name="Nordborg M."/>
            <person name="Weigel D."/>
            <person name="Guo Y.-L."/>
        </authorList>
    </citation>
    <scope>NUCLEOTIDE SEQUENCE [LARGE SCALE GENOMIC DNA]</scope>
    <source>
        <strain evidence="2">cv. MN47</strain>
    </source>
</reference>
<dbReference type="AlphaFoldDB" id="D7KQ72"/>
<dbReference type="EMBL" id="GL348713">
    <property type="protein sequence ID" value="EFH65624.1"/>
    <property type="molecule type" value="Genomic_DNA"/>
</dbReference>
<dbReference type="HOGENOM" id="CLU_3089927_0_0_1"/>
<gene>
    <name evidence="1" type="ORF">ARALYDRAFT_887306</name>
</gene>
<dbReference type="Proteomes" id="UP000008694">
    <property type="component" value="Unassembled WGS sequence"/>
</dbReference>
<organism evidence="2">
    <name type="scientific">Arabidopsis lyrata subsp. lyrata</name>
    <name type="common">Lyre-leaved rock-cress</name>
    <dbReference type="NCBI Taxonomy" id="81972"/>
    <lineage>
        <taxon>Eukaryota</taxon>
        <taxon>Viridiplantae</taxon>
        <taxon>Streptophyta</taxon>
        <taxon>Embryophyta</taxon>
        <taxon>Tracheophyta</taxon>
        <taxon>Spermatophyta</taxon>
        <taxon>Magnoliopsida</taxon>
        <taxon>eudicotyledons</taxon>
        <taxon>Gunneridae</taxon>
        <taxon>Pentapetalae</taxon>
        <taxon>rosids</taxon>
        <taxon>malvids</taxon>
        <taxon>Brassicales</taxon>
        <taxon>Brassicaceae</taxon>
        <taxon>Camelineae</taxon>
        <taxon>Arabidopsis</taxon>
    </lineage>
</organism>
<evidence type="ECO:0000313" key="2">
    <source>
        <dbReference type="Proteomes" id="UP000008694"/>
    </source>
</evidence>
<proteinExistence type="predicted"/>
<protein>
    <submittedName>
        <fullName evidence="1">Predicted protein</fullName>
    </submittedName>
</protein>
<sequence length="52" mass="5874">MAVVVTEEMIRRFITALCICAPKNDSPASRSILSFHHAENGISKRQSTKWQN</sequence>
<accession>D7KQ72</accession>